<dbReference type="CDD" id="cd00075">
    <property type="entry name" value="HATPase"/>
    <property type="match status" value="1"/>
</dbReference>
<evidence type="ECO:0000256" key="7">
    <source>
        <dbReference type="ARBA" id="ARBA00023012"/>
    </source>
</evidence>
<evidence type="ECO:0000256" key="4">
    <source>
        <dbReference type="ARBA" id="ARBA00022553"/>
    </source>
</evidence>
<feature type="domain" description="Histidine kinase" evidence="10">
    <location>
        <begin position="365"/>
        <end position="581"/>
    </location>
</feature>
<dbReference type="PANTHER" id="PTHR45453:SF1">
    <property type="entry name" value="PHOSPHATE REGULON SENSOR PROTEIN PHOR"/>
    <property type="match status" value="1"/>
</dbReference>
<dbReference type="eggNOG" id="COG5002">
    <property type="taxonomic scope" value="Bacteria"/>
</dbReference>
<evidence type="ECO:0000256" key="1">
    <source>
        <dbReference type="ARBA" id="ARBA00000085"/>
    </source>
</evidence>
<dbReference type="PRINTS" id="PR00344">
    <property type="entry name" value="BCTRLSENSOR"/>
</dbReference>
<dbReference type="NCBIfam" id="TIGR00229">
    <property type="entry name" value="sensory_box"/>
    <property type="match status" value="1"/>
</dbReference>
<dbReference type="SMART" id="SM00388">
    <property type="entry name" value="HisKA"/>
    <property type="match status" value="1"/>
</dbReference>
<dbReference type="InterPro" id="IPR036890">
    <property type="entry name" value="HATPase_C_sf"/>
</dbReference>
<dbReference type="Gene3D" id="3.30.450.20">
    <property type="entry name" value="PAS domain"/>
    <property type="match status" value="1"/>
</dbReference>
<keyword evidence="8 9" id="KW-0472">Membrane</keyword>
<organism evidence="11 12">
    <name type="scientific">Megasphaera vaginalis</name>
    <name type="common">ex Srinivasan et al. 2021</name>
    <dbReference type="NCBI Taxonomy" id="1111454"/>
    <lineage>
        <taxon>Bacteria</taxon>
        <taxon>Bacillati</taxon>
        <taxon>Bacillota</taxon>
        <taxon>Negativicutes</taxon>
        <taxon>Veillonellales</taxon>
        <taxon>Veillonellaceae</taxon>
        <taxon>Megasphaera</taxon>
    </lineage>
</organism>
<keyword evidence="9" id="KW-1133">Transmembrane helix</keyword>
<dbReference type="InterPro" id="IPR005467">
    <property type="entry name" value="His_kinase_dom"/>
</dbReference>
<dbReference type="Gene3D" id="1.10.287.130">
    <property type="match status" value="1"/>
</dbReference>
<dbReference type="AlphaFoldDB" id="U7UMK6"/>
<comment type="subcellular location">
    <subcellularLocation>
        <location evidence="2">Membrane</location>
    </subcellularLocation>
</comment>
<dbReference type="Gene3D" id="3.30.565.10">
    <property type="entry name" value="Histidine kinase-like ATPase, C-terminal domain"/>
    <property type="match status" value="1"/>
</dbReference>
<reference evidence="11 12" key="1">
    <citation type="submission" date="2013-09" db="EMBL/GenBank/DDBJ databases">
        <authorList>
            <person name="Durkin A.S."/>
            <person name="Haft D.R."/>
            <person name="McCorrison J."/>
            <person name="Torralba M."/>
            <person name="Gillis M."/>
            <person name="Haft D.H."/>
            <person name="Methe B."/>
            <person name="Sutton G."/>
            <person name="Nelson K.E."/>
        </authorList>
    </citation>
    <scope>NUCLEOTIDE SEQUENCE [LARGE SCALE GENOMIC DNA]</scope>
    <source>
        <strain evidence="11 12">BV3C16-1</strain>
    </source>
</reference>
<evidence type="ECO:0000256" key="6">
    <source>
        <dbReference type="ARBA" id="ARBA00022777"/>
    </source>
</evidence>
<accession>U7UMK6</accession>
<dbReference type="SUPFAM" id="SSF55785">
    <property type="entry name" value="PYP-like sensor domain (PAS domain)"/>
    <property type="match status" value="1"/>
</dbReference>
<evidence type="ECO:0000256" key="5">
    <source>
        <dbReference type="ARBA" id="ARBA00022679"/>
    </source>
</evidence>
<dbReference type="InterPro" id="IPR036097">
    <property type="entry name" value="HisK_dim/P_sf"/>
</dbReference>
<dbReference type="SUPFAM" id="SSF47384">
    <property type="entry name" value="Homodimeric domain of signal transducing histidine kinase"/>
    <property type="match status" value="1"/>
</dbReference>
<gene>
    <name evidence="11" type="ORF">HMPREF1250_0457</name>
</gene>
<proteinExistence type="predicted"/>
<dbReference type="GO" id="GO:0005886">
    <property type="term" value="C:plasma membrane"/>
    <property type="evidence" value="ECO:0007669"/>
    <property type="project" value="TreeGrafter"/>
</dbReference>
<evidence type="ECO:0000256" key="8">
    <source>
        <dbReference type="ARBA" id="ARBA00023136"/>
    </source>
</evidence>
<dbReference type="PATRIC" id="fig|1111454.3.peg.851"/>
<feature type="transmembrane region" description="Helical" evidence="9">
    <location>
        <begin position="7"/>
        <end position="29"/>
    </location>
</feature>
<evidence type="ECO:0000313" key="11">
    <source>
        <dbReference type="EMBL" id="ERT60546.1"/>
    </source>
</evidence>
<evidence type="ECO:0000256" key="9">
    <source>
        <dbReference type="SAM" id="Phobius"/>
    </source>
</evidence>
<dbReference type="SUPFAM" id="SSF55874">
    <property type="entry name" value="ATPase domain of HSP90 chaperone/DNA topoisomerase II/histidine kinase"/>
    <property type="match status" value="1"/>
</dbReference>
<dbReference type="FunFam" id="3.30.565.10:FF:000006">
    <property type="entry name" value="Sensor histidine kinase WalK"/>
    <property type="match status" value="1"/>
</dbReference>
<dbReference type="InterPro" id="IPR000014">
    <property type="entry name" value="PAS"/>
</dbReference>
<dbReference type="PANTHER" id="PTHR45453">
    <property type="entry name" value="PHOSPHATE REGULON SENSOR PROTEIN PHOR"/>
    <property type="match status" value="1"/>
</dbReference>
<dbReference type="STRING" id="1111454.HMPREF1250_0457"/>
<dbReference type="Pfam" id="PF00512">
    <property type="entry name" value="HisKA"/>
    <property type="match status" value="1"/>
</dbReference>
<dbReference type="InterPro" id="IPR003661">
    <property type="entry name" value="HisK_dim/P_dom"/>
</dbReference>
<dbReference type="InterPro" id="IPR035965">
    <property type="entry name" value="PAS-like_dom_sf"/>
</dbReference>
<dbReference type="RefSeq" id="WP_023053327.1">
    <property type="nucleotide sequence ID" value="NZ_AWXA01000020.1"/>
</dbReference>
<dbReference type="InterPro" id="IPR003594">
    <property type="entry name" value="HATPase_dom"/>
</dbReference>
<sequence length="581" mass="66012">MKRRVYFSLLLMGILCIFLTAAGYSWVFWQSMEEQSAEELRSAIACVSVGLKEAPDKDAYLAHVVSQARGNLRITWIDKSGDVLYESDYDKGKMENHMARPEVKEAIATGSGMAIRDSQTLSKALYYTALRLDDQSVLRVSTERNTLYSHLFASLPILITLIGLTVLACVIISHRLMESLLEPLRRTARIIERINLSSREAQDGAAAMPTSEQLLIEYDEIQPLIHKIVEQGRQINADVRSLEQQKNTVRLMMENLTEAVVLTDKDANILGINGVAKQFLNVKQHLDVCGLPLPKIFPEVPWQQLLHERLPDDGIRRKFLRQSRQYELIIQRVYDDGEFYGVIFIVIDVTERERREQLRREFTSNVTHELKTPLTSISGFAEVLSAGLYQSDADVHRFGRRIHEEAQRLLGMIQEVIHLSHIEEGRKRKEPEKVVLKELAEDIINFISPLISDKQVTVHCQMEAAMIWGDKALLRELLMNLIDNAVKYNRRGGHVYINIAAIGGKVLLTVRDTGIGIPEDKQQQVFERFYRVDDSRSQKIGGSGLGLAIVKHIAEQHQGQIRLQSREAEGTEISILFPAAR</sequence>
<dbReference type="InterPro" id="IPR004358">
    <property type="entry name" value="Sig_transdc_His_kin-like_C"/>
</dbReference>
<dbReference type="InterPro" id="IPR050351">
    <property type="entry name" value="BphY/WalK/GraS-like"/>
</dbReference>
<dbReference type="PROSITE" id="PS50109">
    <property type="entry name" value="HIS_KIN"/>
    <property type="match status" value="1"/>
</dbReference>
<comment type="caution">
    <text evidence="11">The sequence shown here is derived from an EMBL/GenBank/DDBJ whole genome shotgun (WGS) entry which is preliminary data.</text>
</comment>
<keyword evidence="12" id="KW-1185">Reference proteome</keyword>
<feature type="transmembrane region" description="Helical" evidence="9">
    <location>
        <begin position="147"/>
        <end position="172"/>
    </location>
</feature>
<dbReference type="FunFam" id="1.10.287.130:FF:000001">
    <property type="entry name" value="Two-component sensor histidine kinase"/>
    <property type="match status" value="1"/>
</dbReference>
<dbReference type="GO" id="GO:0004721">
    <property type="term" value="F:phosphoprotein phosphatase activity"/>
    <property type="evidence" value="ECO:0007669"/>
    <property type="project" value="TreeGrafter"/>
</dbReference>
<comment type="catalytic activity">
    <reaction evidence="1">
        <text>ATP + protein L-histidine = ADP + protein N-phospho-L-histidine.</text>
        <dbReference type="EC" id="2.7.13.3"/>
    </reaction>
</comment>
<dbReference type="OrthoDB" id="9813151at2"/>
<keyword evidence="4" id="KW-0597">Phosphoprotein</keyword>
<evidence type="ECO:0000256" key="2">
    <source>
        <dbReference type="ARBA" id="ARBA00004370"/>
    </source>
</evidence>
<dbReference type="CDD" id="cd00082">
    <property type="entry name" value="HisKA"/>
    <property type="match status" value="1"/>
</dbReference>
<name>U7UMK6_9FIRM</name>
<protein>
    <recommendedName>
        <fullName evidence="3">histidine kinase</fullName>
        <ecNumber evidence="3">2.7.13.3</ecNumber>
    </recommendedName>
</protein>
<dbReference type="EMBL" id="AWXA01000020">
    <property type="protein sequence ID" value="ERT60546.1"/>
    <property type="molecule type" value="Genomic_DNA"/>
</dbReference>
<keyword evidence="9" id="KW-0812">Transmembrane</keyword>
<dbReference type="GO" id="GO:0016036">
    <property type="term" value="P:cellular response to phosphate starvation"/>
    <property type="evidence" value="ECO:0007669"/>
    <property type="project" value="TreeGrafter"/>
</dbReference>
<evidence type="ECO:0000256" key="3">
    <source>
        <dbReference type="ARBA" id="ARBA00012438"/>
    </source>
</evidence>
<dbReference type="GO" id="GO:0000155">
    <property type="term" value="F:phosphorelay sensor kinase activity"/>
    <property type="evidence" value="ECO:0007669"/>
    <property type="project" value="InterPro"/>
</dbReference>
<evidence type="ECO:0000313" key="12">
    <source>
        <dbReference type="Proteomes" id="UP000017090"/>
    </source>
</evidence>
<dbReference type="Pfam" id="PF02518">
    <property type="entry name" value="HATPase_c"/>
    <property type="match status" value="1"/>
</dbReference>
<dbReference type="Proteomes" id="UP000017090">
    <property type="component" value="Unassembled WGS sequence"/>
</dbReference>
<dbReference type="SMART" id="SM00387">
    <property type="entry name" value="HATPase_c"/>
    <property type="match status" value="1"/>
</dbReference>
<dbReference type="EC" id="2.7.13.3" evidence="3"/>
<keyword evidence="6" id="KW-0418">Kinase</keyword>
<keyword evidence="5" id="KW-0808">Transferase</keyword>
<keyword evidence="7" id="KW-0902">Two-component regulatory system</keyword>
<evidence type="ECO:0000259" key="10">
    <source>
        <dbReference type="PROSITE" id="PS50109"/>
    </source>
</evidence>